<evidence type="ECO:0000313" key="1">
    <source>
        <dbReference type="EMBL" id="MCB6184130.1"/>
    </source>
</evidence>
<organism evidence="1 2">
    <name type="scientific">Leeia speluncae</name>
    <dbReference type="NCBI Taxonomy" id="2884804"/>
    <lineage>
        <taxon>Bacteria</taxon>
        <taxon>Pseudomonadati</taxon>
        <taxon>Pseudomonadota</taxon>
        <taxon>Betaproteobacteria</taxon>
        <taxon>Neisseriales</taxon>
        <taxon>Leeiaceae</taxon>
        <taxon>Leeia</taxon>
    </lineage>
</organism>
<protein>
    <submittedName>
        <fullName evidence="1">DUF2322 family protein</fullName>
    </submittedName>
</protein>
<dbReference type="PIRSF" id="PIRSF019302">
    <property type="entry name" value="UCP019302"/>
    <property type="match status" value="1"/>
</dbReference>
<keyword evidence="2" id="KW-1185">Reference proteome</keyword>
<evidence type="ECO:0000313" key="2">
    <source>
        <dbReference type="Proteomes" id="UP001165395"/>
    </source>
</evidence>
<dbReference type="Proteomes" id="UP001165395">
    <property type="component" value="Unassembled WGS sequence"/>
</dbReference>
<accession>A0ABS8D7E9</accession>
<dbReference type="EMBL" id="JAJBZT010000005">
    <property type="protein sequence ID" value="MCB6184130.1"/>
    <property type="molecule type" value="Genomic_DNA"/>
</dbReference>
<dbReference type="RefSeq" id="WP_227180933.1">
    <property type="nucleotide sequence ID" value="NZ_JAJBZT010000005.1"/>
</dbReference>
<dbReference type="Pfam" id="PF10084">
    <property type="entry name" value="DUF2322"/>
    <property type="match status" value="1"/>
</dbReference>
<comment type="caution">
    <text evidence="1">The sequence shown here is derived from an EMBL/GenBank/DDBJ whole genome shotgun (WGS) entry which is preliminary data.</text>
</comment>
<sequence length="107" mass="11537">MSKTFQEYLAELPTIDQVAAIELATNAGEVVARIENRPGTAASARLYHALFTEFGSITVEAAQKGIIQYAEHTEDAKVNPGKHPNIDRLFAIEKGELSPLSVTVIAA</sequence>
<proteinExistence type="predicted"/>
<reference evidence="1" key="1">
    <citation type="submission" date="2021-10" db="EMBL/GenBank/DDBJ databases">
        <title>The complete genome sequence of Leeia sp. TBRC 13508.</title>
        <authorList>
            <person name="Charoenyingcharoen P."/>
            <person name="Yukphan P."/>
        </authorList>
    </citation>
    <scope>NUCLEOTIDE SEQUENCE</scope>
    <source>
        <strain evidence="1">TBRC 13508</strain>
    </source>
</reference>
<name>A0ABS8D7E9_9NEIS</name>
<gene>
    <name evidence="1" type="ORF">LIN78_11290</name>
</gene>
<dbReference type="InterPro" id="IPR016755">
    <property type="entry name" value="UCP019302"/>
</dbReference>